<dbReference type="SMART" id="SM00406">
    <property type="entry name" value="IGv"/>
    <property type="match status" value="1"/>
</dbReference>
<dbReference type="PANTHER" id="PTHR11860">
    <property type="entry name" value="POLYMERIC-IMMUNOGLOBULIN RECEPTOR"/>
    <property type="match status" value="1"/>
</dbReference>
<evidence type="ECO:0000259" key="4">
    <source>
        <dbReference type="SMART" id="SM00406"/>
    </source>
</evidence>
<evidence type="ECO:0000259" key="5">
    <source>
        <dbReference type="SMART" id="SM00409"/>
    </source>
</evidence>
<dbReference type="InterPro" id="IPR003599">
    <property type="entry name" value="Ig_sub"/>
</dbReference>
<dbReference type="GO" id="GO:0005886">
    <property type="term" value="C:plasma membrane"/>
    <property type="evidence" value="ECO:0007669"/>
    <property type="project" value="TreeGrafter"/>
</dbReference>
<comment type="subcellular location">
    <subcellularLocation>
        <location evidence="1">Membrane</location>
    </subcellularLocation>
</comment>
<organism evidence="6 7">
    <name type="scientific">Cyanoderma ruficeps</name>
    <name type="common">rufous-capped babbler</name>
    <dbReference type="NCBI Taxonomy" id="181631"/>
    <lineage>
        <taxon>Eukaryota</taxon>
        <taxon>Metazoa</taxon>
        <taxon>Chordata</taxon>
        <taxon>Craniata</taxon>
        <taxon>Vertebrata</taxon>
        <taxon>Euteleostomi</taxon>
        <taxon>Archelosauria</taxon>
        <taxon>Archosauria</taxon>
        <taxon>Dinosauria</taxon>
        <taxon>Saurischia</taxon>
        <taxon>Theropoda</taxon>
        <taxon>Coelurosauria</taxon>
        <taxon>Aves</taxon>
        <taxon>Neognathae</taxon>
        <taxon>Neoaves</taxon>
        <taxon>Telluraves</taxon>
        <taxon>Australaves</taxon>
        <taxon>Passeriformes</taxon>
        <taxon>Sylvioidea</taxon>
        <taxon>Timaliidae</taxon>
        <taxon>Cyanoderma</taxon>
    </lineage>
</organism>
<dbReference type="InterPro" id="IPR013106">
    <property type="entry name" value="Ig_V-set"/>
</dbReference>
<dbReference type="SMART" id="SM00409">
    <property type="entry name" value="IG"/>
    <property type="match status" value="1"/>
</dbReference>
<dbReference type="Pfam" id="PF07686">
    <property type="entry name" value="V-set"/>
    <property type="match status" value="1"/>
</dbReference>
<evidence type="ECO:0008006" key="8">
    <source>
        <dbReference type="Google" id="ProtNLM"/>
    </source>
</evidence>
<dbReference type="CDD" id="cd05716">
    <property type="entry name" value="IgV_pIgR_like"/>
    <property type="match status" value="1"/>
</dbReference>
<dbReference type="InterPro" id="IPR013783">
    <property type="entry name" value="Ig-like_fold"/>
</dbReference>
<protein>
    <recommendedName>
        <fullName evidence="8">Ig-like domain-containing protein</fullName>
    </recommendedName>
</protein>
<evidence type="ECO:0000256" key="3">
    <source>
        <dbReference type="ARBA" id="ARBA00023136"/>
    </source>
</evidence>
<reference evidence="6" key="2">
    <citation type="submission" date="2025-09" db="UniProtKB">
        <authorList>
            <consortium name="Ensembl"/>
        </authorList>
    </citation>
    <scope>IDENTIFICATION</scope>
</reference>
<dbReference type="PANTHER" id="PTHR11860:SF49">
    <property type="entry name" value="HIGH AFFINITY IMMUNOGLOBULIN ALPHA AND IMMUNOGLOBULIN MU FC RECEPTOR"/>
    <property type="match status" value="1"/>
</dbReference>
<accession>A0A8C3XFW7</accession>
<keyword evidence="7" id="KW-1185">Reference proteome</keyword>
<keyword evidence="3" id="KW-0472">Membrane</keyword>
<evidence type="ECO:0000256" key="2">
    <source>
        <dbReference type="ARBA" id="ARBA00022692"/>
    </source>
</evidence>
<dbReference type="Ensembl" id="ENSCRFT00000018523.1">
    <property type="protein sequence ID" value="ENSCRFP00000017912.1"/>
    <property type="gene ID" value="ENSCRFG00000013605.1"/>
</dbReference>
<keyword evidence="2" id="KW-0812">Transmembrane</keyword>
<name>A0A8C3XFW7_9PASS</name>
<feature type="domain" description="Immunoglobulin" evidence="5">
    <location>
        <begin position="27"/>
        <end position="130"/>
    </location>
</feature>
<evidence type="ECO:0000256" key="1">
    <source>
        <dbReference type="ARBA" id="ARBA00004370"/>
    </source>
</evidence>
<proteinExistence type="predicted"/>
<evidence type="ECO:0000313" key="6">
    <source>
        <dbReference type="Ensembl" id="ENSCRFP00000017912.1"/>
    </source>
</evidence>
<dbReference type="GO" id="GO:0004888">
    <property type="term" value="F:transmembrane signaling receptor activity"/>
    <property type="evidence" value="ECO:0007669"/>
    <property type="project" value="TreeGrafter"/>
</dbReference>
<dbReference type="SUPFAM" id="SSF48726">
    <property type="entry name" value="Immunoglobulin"/>
    <property type="match status" value="1"/>
</dbReference>
<dbReference type="Gene3D" id="2.60.40.10">
    <property type="entry name" value="Immunoglobulins"/>
    <property type="match status" value="1"/>
</dbReference>
<dbReference type="InterPro" id="IPR036179">
    <property type="entry name" value="Ig-like_dom_sf"/>
</dbReference>
<feature type="domain" description="Immunoglobulin V-set" evidence="4">
    <location>
        <begin position="37"/>
        <end position="114"/>
    </location>
</feature>
<reference evidence="6" key="1">
    <citation type="submission" date="2025-08" db="UniProtKB">
        <authorList>
            <consortium name="Ensembl"/>
        </authorList>
    </citation>
    <scope>IDENTIFICATION</scope>
</reference>
<dbReference type="Proteomes" id="UP000694396">
    <property type="component" value="Unplaced"/>
</dbReference>
<sequence>WAWGQGRVLLAGSSPGLQTPPAAVWKPVVLAGGLGGSVTHQCFYSPTAANRHGRKFWCKVATDGRCYTVVSSSSPPPAEYRGRVALGDAPHDGTFRVTMTGLRSSDSGTYRCGIGSTNQGLYVSLNLTVSAGTRNPVPPAGNTGLEILGKGTGGMPEQTGFWRSKGNNRWSFRV</sequence>
<evidence type="ECO:0000313" key="7">
    <source>
        <dbReference type="Proteomes" id="UP000694396"/>
    </source>
</evidence>
<dbReference type="InterPro" id="IPR050671">
    <property type="entry name" value="CD300_family_receptors"/>
</dbReference>
<dbReference type="AlphaFoldDB" id="A0A8C3XFW7"/>